<dbReference type="PANTHER" id="PTHR42964:SF1">
    <property type="entry name" value="POLYKETIDE BIOSYNTHESIS ENOYL-COA HYDRATASE PKSH-RELATED"/>
    <property type="match status" value="1"/>
</dbReference>
<dbReference type="AlphaFoldDB" id="A0A2S4L8T2"/>
<dbReference type="Gene3D" id="3.90.226.10">
    <property type="entry name" value="2-enoyl-CoA Hydratase, Chain A, domain 1"/>
    <property type="match status" value="1"/>
</dbReference>
<comment type="caution">
    <text evidence="2">The sequence shown here is derived from an EMBL/GenBank/DDBJ whole genome shotgun (WGS) entry which is preliminary data.</text>
</comment>
<comment type="similarity">
    <text evidence="1">Belongs to the enoyl-CoA hydratase/isomerase family.</text>
</comment>
<evidence type="ECO:0000313" key="3">
    <source>
        <dbReference type="Proteomes" id="UP000237481"/>
    </source>
</evidence>
<keyword evidence="3" id="KW-1185">Reference proteome</keyword>
<name>A0A2S4L8T2_9HYPO</name>
<dbReference type="OrthoDB" id="10253869at2759"/>
<proteinExistence type="inferred from homology"/>
<evidence type="ECO:0000313" key="2">
    <source>
        <dbReference type="EMBL" id="POR38868.1"/>
    </source>
</evidence>
<dbReference type="Pfam" id="PF00378">
    <property type="entry name" value="ECH_1"/>
    <property type="match status" value="1"/>
</dbReference>
<dbReference type="PANTHER" id="PTHR42964">
    <property type="entry name" value="ENOYL-COA HYDRATASE"/>
    <property type="match status" value="1"/>
</dbReference>
<dbReference type="EMBL" id="PKSG01000095">
    <property type="protein sequence ID" value="POR38868.1"/>
    <property type="molecule type" value="Genomic_DNA"/>
</dbReference>
<dbReference type="GO" id="GO:0016829">
    <property type="term" value="F:lyase activity"/>
    <property type="evidence" value="ECO:0007669"/>
    <property type="project" value="UniProtKB-KW"/>
</dbReference>
<dbReference type="InterPro" id="IPR029045">
    <property type="entry name" value="ClpP/crotonase-like_dom_sf"/>
</dbReference>
<sequence length="274" mass="29655">MASKSSEAAPNLKIVFNRAKHGNALTTSMISHLTELFESAQSDPSITRIALAAHGTFFCTGMDLGKGISPVAQGGDEADAQYSRLKRLFEAIDNAPQVTIACLQGPAFAGGVGLAFACDIRLMTTTASIRLSEVRIGLAAATISKYVIRELGAAFAREAMLSARMVTAQELFRLGKVATVIEDSIDPQAAVDDYLVRLRQCAPRASTLTKVLVRLSWLEGGGGEKQEIGIRQVFDEMMADDSESKYGLHQFQSKAKECDWDAYTLSKTRNKARL</sequence>
<dbReference type="SUPFAM" id="SSF52096">
    <property type="entry name" value="ClpP/crotonase"/>
    <property type="match status" value="1"/>
</dbReference>
<protein>
    <submittedName>
        <fullName evidence="2">Hydroxymethylglutaryl-CoA lyase, mitochondrial</fullName>
    </submittedName>
</protein>
<dbReference type="InterPro" id="IPR051683">
    <property type="entry name" value="Enoyl-CoA_Hydratase/Isomerase"/>
</dbReference>
<dbReference type="CDD" id="cd06558">
    <property type="entry name" value="crotonase-like"/>
    <property type="match status" value="1"/>
</dbReference>
<dbReference type="STRING" id="94208.A0A2S4L8T2"/>
<organism evidence="2 3">
    <name type="scientific">Tolypocladium paradoxum</name>
    <dbReference type="NCBI Taxonomy" id="94208"/>
    <lineage>
        <taxon>Eukaryota</taxon>
        <taxon>Fungi</taxon>
        <taxon>Dikarya</taxon>
        <taxon>Ascomycota</taxon>
        <taxon>Pezizomycotina</taxon>
        <taxon>Sordariomycetes</taxon>
        <taxon>Hypocreomycetidae</taxon>
        <taxon>Hypocreales</taxon>
        <taxon>Ophiocordycipitaceae</taxon>
        <taxon>Tolypocladium</taxon>
    </lineage>
</organism>
<dbReference type="InterPro" id="IPR001753">
    <property type="entry name" value="Enoyl-CoA_hydra/iso"/>
</dbReference>
<accession>A0A2S4L8T2</accession>
<dbReference type="Proteomes" id="UP000237481">
    <property type="component" value="Unassembled WGS sequence"/>
</dbReference>
<reference evidence="2 3" key="1">
    <citation type="submission" date="2018-01" db="EMBL/GenBank/DDBJ databases">
        <title>Harnessing the power of phylogenomics to disentangle the directionality and signatures of interkingdom host jumping in the parasitic fungal genus Tolypocladium.</title>
        <authorList>
            <person name="Quandt C.A."/>
            <person name="Patterson W."/>
            <person name="Spatafora J.W."/>
        </authorList>
    </citation>
    <scope>NUCLEOTIDE SEQUENCE [LARGE SCALE GENOMIC DNA]</scope>
    <source>
        <strain evidence="2 3">NRBC 100945</strain>
    </source>
</reference>
<evidence type="ECO:0000256" key="1">
    <source>
        <dbReference type="ARBA" id="ARBA00005254"/>
    </source>
</evidence>
<keyword evidence="2" id="KW-0456">Lyase</keyword>
<gene>
    <name evidence="2" type="ORF">TPAR_00941</name>
</gene>